<dbReference type="RefSeq" id="WP_006000333.1">
    <property type="nucleotide sequence ID" value="NZ_AAEW02000008.1"/>
</dbReference>
<proteinExistence type="predicted"/>
<protein>
    <submittedName>
        <fullName evidence="3">Flagellar muramidase protein (FlgJ)-like</fullName>
    </submittedName>
</protein>
<keyword evidence="4" id="KW-1185">Reference proteome</keyword>
<dbReference type="Proteomes" id="UP000005695">
    <property type="component" value="Unassembled WGS sequence"/>
</dbReference>
<evidence type="ECO:0000256" key="1">
    <source>
        <dbReference type="SAM" id="MobiDB-lite"/>
    </source>
</evidence>
<reference evidence="3" key="2">
    <citation type="submission" date="2006-05" db="EMBL/GenBank/DDBJ databases">
        <title>Sequencing of the draft genome and assembly of Desulfuromonas acetoxidans DSM 684.</title>
        <authorList>
            <consortium name="US DOE Joint Genome Institute (JGI-PGF)"/>
            <person name="Copeland A."/>
            <person name="Lucas S."/>
            <person name="Lapidus A."/>
            <person name="Barry K."/>
            <person name="Detter J.C."/>
            <person name="Glavina del Rio T."/>
            <person name="Hammon N."/>
            <person name="Israni S."/>
            <person name="Dalin E."/>
            <person name="Tice H."/>
            <person name="Bruce D."/>
            <person name="Pitluck S."/>
            <person name="Richardson P."/>
        </authorList>
    </citation>
    <scope>NUCLEOTIDE SEQUENCE [LARGE SCALE GENOMIC DNA]</scope>
    <source>
        <strain evidence="3">DSM 684</strain>
    </source>
</reference>
<evidence type="ECO:0000259" key="2">
    <source>
        <dbReference type="Pfam" id="PF10135"/>
    </source>
</evidence>
<feature type="domain" description="Flagellar protein FlgJ N-terminal" evidence="2">
    <location>
        <begin position="46"/>
        <end position="94"/>
    </location>
</feature>
<evidence type="ECO:0000313" key="3">
    <source>
        <dbReference type="EMBL" id="EAT15833.1"/>
    </source>
</evidence>
<feature type="region of interest" description="Disordered" evidence="1">
    <location>
        <begin position="1"/>
        <end position="29"/>
    </location>
</feature>
<sequence>MNLHVDPRMYTDQTNNLTNTSSSQQGHQLEKTCEEFEAVMVQMMFKAMRGAQPEGGLVEKDNASEIYQDLFDGEVAREMAHNQSMGIGSKLYEQLSKE</sequence>
<dbReference type="Pfam" id="PF10135">
    <property type="entry name" value="Rod-binding"/>
    <property type="match status" value="1"/>
</dbReference>
<dbReference type="AlphaFoldDB" id="Q1JZQ9"/>
<reference evidence="3" key="1">
    <citation type="submission" date="2006-05" db="EMBL/GenBank/DDBJ databases">
        <title>Annotation of the draft genome assembly of Desulfuromonas acetoxidans DSM 684.</title>
        <authorList>
            <consortium name="US DOE Joint Genome Institute (JGI-ORNL)"/>
            <person name="Larimer F."/>
            <person name="Land M."/>
            <person name="Hauser L."/>
        </authorList>
    </citation>
    <scope>NUCLEOTIDE SEQUENCE [LARGE SCALE GENOMIC DNA]</scope>
    <source>
        <strain evidence="3">DSM 684</strain>
    </source>
</reference>
<accession>Q1JZQ9</accession>
<comment type="caution">
    <text evidence="3">The sequence shown here is derived from an EMBL/GenBank/DDBJ whole genome shotgun (WGS) entry which is preliminary data.</text>
</comment>
<evidence type="ECO:0000313" key="4">
    <source>
        <dbReference type="Proteomes" id="UP000005695"/>
    </source>
</evidence>
<organism evidence="3 4">
    <name type="scientific">Desulfuromonas acetoxidans (strain DSM 684 / 11070)</name>
    <dbReference type="NCBI Taxonomy" id="281689"/>
    <lineage>
        <taxon>Bacteria</taxon>
        <taxon>Pseudomonadati</taxon>
        <taxon>Thermodesulfobacteriota</taxon>
        <taxon>Desulfuromonadia</taxon>
        <taxon>Desulfuromonadales</taxon>
        <taxon>Desulfuromonadaceae</taxon>
        <taxon>Desulfuromonas</taxon>
    </lineage>
</organism>
<feature type="compositionally biased region" description="Polar residues" evidence="1">
    <location>
        <begin position="11"/>
        <end position="27"/>
    </location>
</feature>
<dbReference type="InterPro" id="IPR019301">
    <property type="entry name" value="Flagellar_prot_FlgJ_N"/>
</dbReference>
<name>Q1JZQ9_DESA6</name>
<gene>
    <name evidence="3" type="ORF">Dace_2533</name>
</gene>
<dbReference type="OrthoDB" id="9796740at2"/>
<dbReference type="EMBL" id="AAEW02000008">
    <property type="protein sequence ID" value="EAT15833.1"/>
    <property type="molecule type" value="Genomic_DNA"/>
</dbReference>